<dbReference type="AlphaFoldDB" id="A0A2V3ILP6"/>
<sequence>MSNPFTDEIVEALRITRDQDGSRFLFIPLSNINSNILQDIKLHPDIELVIDDDQETACLSYGDRYIPVTSYIVPQTTAVFPGECSGARFGKLRGEERVHKINLLKKHAQDASRDSILISGTTPAETGFETSLFELMASMRAQTFPVEATDMLGMRITFETLRFRAKTQNQSAMRSNHILESVQFGIRPVFPTKHCTCVDVKPMPVRRCIGFVKKGLGGGVAATAFGASLNLESRWESSQERFDYKVEAVCGSESLATDAEWLWRLETWNDGSAYRALDTGLTVAELKGWVSGRRPSCSSFLAERGSLSAEWVLPKGENGSSTTLCFELYASPHFVQLRMTRELQTKLKIKSRQVDERRLSPRVFNKHFYFSDTSQSCVASELSTKDVGLSQNPDSSVVDNAIKQTNQESVPEKPAPSETDSDNDWSELKV</sequence>
<evidence type="ECO:0000256" key="1">
    <source>
        <dbReference type="SAM" id="MobiDB-lite"/>
    </source>
</evidence>
<feature type="region of interest" description="Disordered" evidence="1">
    <location>
        <begin position="388"/>
        <end position="430"/>
    </location>
</feature>
<feature type="compositionally biased region" description="Polar residues" evidence="1">
    <location>
        <begin position="389"/>
        <end position="409"/>
    </location>
</feature>
<dbReference type="Proteomes" id="UP000247409">
    <property type="component" value="Unassembled WGS sequence"/>
</dbReference>
<keyword evidence="3" id="KW-1185">Reference proteome</keyword>
<dbReference type="EMBL" id="NBIV01000142">
    <property type="protein sequence ID" value="PXF42978.1"/>
    <property type="molecule type" value="Genomic_DNA"/>
</dbReference>
<protein>
    <submittedName>
        <fullName evidence="2">Uncharacterized protein</fullName>
    </submittedName>
</protein>
<gene>
    <name evidence="2" type="ORF">BWQ96_07282</name>
</gene>
<accession>A0A2V3ILP6</accession>
<evidence type="ECO:0000313" key="3">
    <source>
        <dbReference type="Proteomes" id="UP000247409"/>
    </source>
</evidence>
<name>A0A2V3ILP6_9FLOR</name>
<feature type="compositionally biased region" description="Acidic residues" evidence="1">
    <location>
        <begin position="419"/>
        <end position="430"/>
    </location>
</feature>
<evidence type="ECO:0000313" key="2">
    <source>
        <dbReference type="EMBL" id="PXF42978.1"/>
    </source>
</evidence>
<comment type="caution">
    <text evidence="2">The sequence shown here is derived from an EMBL/GenBank/DDBJ whole genome shotgun (WGS) entry which is preliminary data.</text>
</comment>
<reference evidence="2 3" key="1">
    <citation type="journal article" date="2018" name="Mol. Biol. Evol.">
        <title>Analysis of the draft genome of the red seaweed Gracilariopsis chorda provides insights into genome size evolution in Rhodophyta.</title>
        <authorList>
            <person name="Lee J."/>
            <person name="Yang E.C."/>
            <person name="Graf L."/>
            <person name="Yang J.H."/>
            <person name="Qiu H."/>
            <person name="Zel Zion U."/>
            <person name="Chan C.X."/>
            <person name="Stephens T.G."/>
            <person name="Weber A.P.M."/>
            <person name="Boo G.H."/>
            <person name="Boo S.M."/>
            <person name="Kim K.M."/>
            <person name="Shin Y."/>
            <person name="Jung M."/>
            <person name="Lee S.J."/>
            <person name="Yim H.S."/>
            <person name="Lee J.H."/>
            <person name="Bhattacharya D."/>
            <person name="Yoon H.S."/>
        </authorList>
    </citation>
    <scope>NUCLEOTIDE SEQUENCE [LARGE SCALE GENOMIC DNA]</scope>
    <source>
        <strain evidence="2 3">SKKU-2015</strain>
        <tissue evidence="2">Whole body</tissue>
    </source>
</reference>
<proteinExistence type="predicted"/>
<organism evidence="2 3">
    <name type="scientific">Gracilariopsis chorda</name>
    <dbReference type="NCBI Taxonomy" id="448386"/>
    <lineage>
        <taxon>Eukaryota</taxon>
        <taxon>Rhodophyta</taxon>
        <taxon>Florideophyceae</taxon>
        <taxon>Rhodymeniophycidae</taxon>
        <taxon>Gracilariales</taxon>
        <taxon>Gracilariaceae</taxon>
        <taxon>Gracilariopsis</taxon>
    </lineage>
</organism>